<dbReference type="PANTHER" id="PTHR43240">
    <property type="entry name" value="1,4-DIHYDROXY-2-NAPHTHOYL-COA THIOESTERASE 1"/>
    <property type="match status" value="1"/>
</dbReference>
<protein>
    <submittedName>
        <fullName evidence="4">Hotdog fold thioesterase</fullName>
    </submittedName>
</protein>
<evidence type="ECO:0000313" key="5">
    <source>
        <dbReference type="Proteomes" id="UP000295517"/>
    </source>
</evidence>
<evidence type="ECO:0000256" key="2">
    <source>
        <dbReference type="ARBA" id="ARBA00022801"/>
    </source>
</evidence>
<dbReference type="SUPFAM" id="SSF54637">
    <property type="entry name" value="Thioesterase/thiol ester dehydrase-isomerase"/>
    <property type="match status" value="1"/>
</dbReference>
<dbReference type="AlphaFoldDB" id="A0AAX1EIR6"/>
<keyword evidence="2" id="KW-0378">Hydrolase</keyword>
<dbReference type="PANTHER" id="PTHR43240:SF5">
    <property type="entry name" value="1,4-DIHYDROXY-2-NAPHTHOYL-COA THIOESTERASE 1"/>
    <property type="match status" value="1"/>
</dbReference>
<dbReference type="RefSeq" id="WP_135061079.1">
    <property type="nucleotide sequence ID" value="NZ_CP038254.1"/>
</dbReference>
<dbReference type="CDD" id="cd03443">
    <property type="entry name" value="PaaI_thioesterase"/>
    <property type="match status" value="1"/>
</dbReference>
<dbReference type="GO" id="GO:0005829">
    <property type="term" value="C:cytosol"/>
    <property type="evidence" value="ECO:0007669"/>
    <property type="project" value="TreeGrafter"/>
</dbReference>
<organism evidence="4 5">
    <name type="scientific">Legionella israelensis</name>
    <dbReference type="NCBI Taxonomy" id="454"/>
    <lineage>
        <taxon>Bacteria</taxon>
        <taxon>Pseudomonadati</taxon>
        <taxon>Pseudomonadota</taxon>
        <taxon>Gammaproteobacteria</taxon>
        <taxon>Legionellales</taxon>
        <taxon>Legionellaceae</taxon>
        <taxon>Legionella</taxon>
    </lineage>
</organism>
<evidence type="ECO:0000313" key="4">
    <source>
        <dbReference type="EMBL" id="QBR84929.1"/>
    </source>
</evidence>
<comment type="similarity">
    <text evidence="1">Belongs to the thioesterase PaaI family.</text>
</comment>
<dbReference type="NCBIfam" id="TIGR00369">
    <property type="entry name" value="unchar_dom_1"/>
    <property type="match status" value="1"/>
</dbReference>
<sequence length="141" mass="15314">MAIWFKAITVDDLNCRGKNTLADFLGIQFTEVGEDSLIATMPASERTRQPLGIIHGGANVVLAETVASTAANAVVDLDKFYCVGLEINANHIRSVKEGIVTAVTRPVHIGRTTQVWHIDIYNETGKQSCVSRMTASVVSRK</sequence>
<feature type="domain" description="Thioesterase" evidence="3">
    <location>
        <begin position="52"/>
        <end position="129"/>
    </location>
</feature>
<dbReference type="EMBL" id="CP038254">
    <property type="protein sequence ID" value="QBR84929.1"/>
    <property type="molecule type" value="Genomic_DNA"/>
</dbReference>
<dbReference type="InterPro" id="IPR003736">
    <property type="entry name" value="PAAI_dom"/>
</dbReference>
<proteinExistence type="inferred from homology"/>
<reference evidence="4 5" key="1">
    <citation type="submission" date="2019-03" db="EMBL/GenBank/DDBJ databases">
        <title>Diverse conjugative elements silence natural transformation in Legionella species.</title>
        <authorList>
            <person name="Durieux I."/>
            <person name="Ginevra C."/>
            <person name="Attaiech L."/>
            <person name="Picq K."/>
            <person name="Juan P.A."/>
            <person name="Jarraud S."/>
            <person name="Charpentier X."/>
        </authorList>
    </citation>
    <scope>NUCLEOTIDE SEQUENCE [LARGE SCALE GENOMIC DNA]</scope>
    <source>
        <strain evidence="4 5">HL-0427-4011</strain>
    </source>
</reference>
<evidence type="ECO:0000259" key="3">
    <source>
        <dbReference type="Pfam" id="PF03061"/>
    </source>
</evidence>
<dbReference type="Pfam" id="PF03061">
    <property type="entry name" value="4HBT"/>
    <property type="match status" value="1"/>
</dbReference>
<gene>
    <name evidence="4" type="ORF">E3983_11550</name>
</gene>
<accession>A0AAX1EIR6</accession>
<evidence type="ECO:0000256" key="1">
    <source>
        <dbReference type="ARBA" id="ARBA00008324"/>
    </source>
</evidence>
<dbReference type="GO" id="GO:0061522">
    <property type="term" value="F:1,4-dihydroxy-2-naphthoyl-CoA thioesterase activity"/>
    <property type="evidence" value="ECO:0007669"/>
    <property type="project" value="TreeGrafter"/>
</dbReference>
<dbReference type="InterPro" id="IPR029069">
    <property type="entry name" value="HotDog_dom_sf"/>
</dbReference>
<dbReference type="Proteomes" id="UP000295517">
    <property type="component" value="Chromosome"/>
</dbReference>
<dbReference type="Gene3D" id="3.10.129.10">
    <property type="entry name" value="Hotdog Thioesterase"/>
    <property type="match status" value="1"/>
</dbReference>
<name>A0AAX1EIR6_9GAMM</name>
<dbReference type="InterPro" id="IPR006683">
    <property type="entry name" value="Thioestr_dom"/>
</dbReference>